<feature type="region of interest" description="Disordered" evidence="2">
    <location>
        <begin position="106"/>
        <end position="195"/>
    </location>
</feature>
<dbReference type="EMBL" id="BDGG01000001">
    <property type="protein sequence ID" value="GAU88345.1"/>
    <property type="molecule type" value="Genomic_DNA"/>
</dbReference>
<dbReference type="OrthoDB" id="10065080at2759"/>
<feature type="domain" description="Interferon regulatory factor 2-binding protein 1/2-like C3HC4 zinc finger" evidence="4">
    <location>
        <begin position="303"/>
        <end position="377"/>
    </location>
</feature>
<accession>A0A1D1UIY8</accession>
<organism evidence="5 6">
    <name type="scientific">Ramazzottius varieornatus</name>
    <name type="common">Water bear</name>
    <name type="synonym">Tardigrade</name>
    <dbReference type="NCBI Taxonomy" id="947166"/>
    <lineage>
        <taxon>Eukaryota</taxon>
        <taxon>Metazoa</taxon>
        <taxon>Ecdysozoa</taxon>
        <taxon>Tardigrada</taxon>
        <taxon>Eutardigrada</taxon>
        <taxon>Parachela</taxon>
        <taxon>Hypsibioidea</taxon>
        <taxon>Ramazzottiidae</taxon>
        <taxon>Ramazzottius</taxon>
    </lineage>
</organism>
<evidence type="ECO:0000313" key="5">
    <source>
        <dbReference type="EMBL" id="GAU88345.1"/>
    </source>
</evidence>
<dbReference type="Gene3D" id="1.10.10.1580">
    <property type="entry name" value="Interferon regulatory factor 2-binding protein"/>
    <property type="match status" value="1"/>
</dbReference>
<comment type="caution">
    <text evidence="5">The sequence shown here is derived from an EMBL/GenBank/DDBJ whole genome shotgun (WGS) entry which is preliminary data.</text>
</comment>
<sequence>MSCASPEFPKNIMAHLSSSSSSKRPQEPGNRPARHYCFLCDSPKHSWSIILDFTEPVCRGCVNYEGSERIEWMIEQTRRMKRAYYFNSEPRAVPPVTIGDIQGAFVVPSRPEPKPSHQPRHPEYTPKEPSHDHPNDRFHNDGKFSTSALSMQMSGGAASSPKHSPRRGSLPATISSNRWSKHPPPHPASSAVSRPPHKELQELVHMHGNLPQALRIDNADTNANGELLLTQNPLIAMSAAVHSQVSELANAHQKHLQAQQRNNSPIPPRGTYGSKRGSNDSQHNGVDRPQLSSPPSRTPPAAVKCRLCHKVIDNANYIQCPSVQEHRFCFRCCKDCVKFSTADSPATCPSGERCPAPHVDSENIAWTFSPTEAKTILDHLSNEDKEVRKP</sequence>
<feature type="compositionally biased region" description="Polar residues" evidence="2">
    <location>
        <begin position="279"/>
        <end position="295"/>
    </location>
</feature>
<dbReference type="Pfam" id="PF25454">
    <property type="entry name" value="zf-C3HC4_IRF-2BP1_2"/>
    <property type="match status" value="1"/>
</dbReference>
<proteinExistence type="inferred from homology"/>
<evidence type="ECO:0000256" key="1">
    <source>
        <dbReference type="ARBA" id="ARBA00010802"/>
    </source>
</evidence>
<feature type="region of interest" description="Disordered" evidence="2">
    <location>
        <begin position="246"/>
        <end position="299"/>
    </location>
</feature>
<evidence type="ECO:0000259" key="3">
    <source>
        <dbReference type="Pfam" id="PF11261"/>
    </source>
</evidence>
<feature type="domain" description="Interferon regulatory factor 2-binding protein 1/2-like zinc finger" evidence="3">
    <location>
        <begin position="34"/>
        <end position="83"/>
    </location>
</feature>
<dbReference type="InterPro" id="IPR057414">
    <property type="entry name" value="Zf-C3HC4_IRF-2BP1_2"/>
</dbReference>
<protein>
    <submittedName>
        <fullName evidence="5">Uncharacterized protein</fullName>
    </submittedName>
</protein>
<feature type="compositionally biased region" description="Polar residues" evidence="2">
    <location>
        <begin position="143"/>
        <end position="153"/>
    </location>
</feature>
<comment type="similarity">
    <text evidence="1">Belongs to the IRF2BP family.</text>
</comment>
<feature type="compositionally biased region" description="Basic and acidic residues" evidence="2">
    <location>
        <begin position="111"/>
        <end position="142"/>
    </location>
</feature>
<dbReference type="Pfam" id="PF11261">
    <property type="entry name" value="IRF-2BP1_2"/>
    <property type="match status" value="1"/>
</dbReference>
<evidence type="ECO:0000256" key="2">
    <source>
        <dbReference type="SAM" id="MobiDB-lite"/>
    </source>
</evidence>
<dbReference type="InterPro" id="IPR044882">
    <property type="entry name" value="I2BP1/2_C3HC4-RING_sf"/>
</dbReference>
<dbReference type="AlphaFoldDB" id="A0A1D1UIY8"/>
<evidence type="ECO:0000259" key="4">
    <source>
        <dbReference type="Pfam" id="PF25454"/>
    </source>
</evidence>
<gene>
    <name evidence="5" type="primary">RvY_01058</name>
    <name evidence="5" type="synonym">RvY_01058.1</name>
    <name evidence="5" type="ORF">RvY_01058-1</name>
</gene>
<reference evidence="5 6" key="1">
    <citation type="journal article" date="2016" name="Nat. Commun.">
        <title>Extremotolerant tardigrade genome and improved radiotolerance of human cultured cells by tardigrade-unique protein.</title>
        <authorList>
            <person name="Hashimoto T."/>
            <person name="Horikawa D.D."/>
            <person name="Saito Y."/>
            <person name="Kuwahara H."/>
            <person name="Kozuka-Hata H."/>
            <person name="Shin-I T."/>
            <person name="Minakuchi Y."/>
            <person name="Ohishi K."/>
            <person name="Motoyama A."/>
            <person name="Aizu T."/>
            <person name="Enomoto A."/>
            <person name="Kondo K."/>
            <person name="Tanaka S."/>
            <person name="Hara Y."/>
            <person name="Koshikawa S."/>
            <person name="Sagara H."/>
            <person name="Miura T."/>
            <person name="Yokobori S."/>
            <person name="Miyagawa K."/>
            <person name="Suzuki Y."/>
            <person name="Kubo T."/>
            <person name="Oyama M."/>
            <person name="Kohara Y."/>
            <person name="Fujiyama A."/>
            <person name="Arakawa K."/>
            <person name="Katayama T."/>
            <person name="Toyoda A."/>
            <person name="Kunieda T."/>
        </authorList>
    </citation>
    <scope>NUCLEOTIDE SEQUENCE [LARGE SCALE GENOMIC DNA]</scope>
    <source>
        <strain evidence="5 6">YOKOZUNA-1</strain>
    </source>
</reference>
<evidence type="ECO:0000313" key="6">
    <source>
        <dbReference type="Proteomes" id="UP000186922"/>
    </source>
</evidence>
<keyword evidence="6" id="KW-1185">Reference proteome</keyword>
<name>A0A1D1UIY8_RAMVA</name>
<dbReference type="InterPro" id="IPR022750">
    <property type="entry name" value="IRF-2BP1_2-like_Znf"/>
</dbReference>
<dbReference type="SUPFAM" id="SSF57850">
    <property type="entry name" value="RING/U-box"/>
    <property type="match status" value="1"/>
</dbReference>
<dbReference type="Proteomes" id="UP000186922">
    <property type="component" value="Unassembled WGS sequence"/>
</dbReference>